<dbReference type="GO" id="GO:0046872">
    <property type="term" value="F:metal ion binding"/>
    <property type="evidence" value="ECO:0007669"/>
    <property type="project" value="UniProtKB-KW"/>
</dbReference>
<dbReference type="InterPro" id="IPR024185">
    <property type="entry name" value="FTHF_cligase-like_sf"/>
</dbReference>
<dbReference type="GO" id="GO:0035999">
    <property type="term" value="P:tetrahydrofolate interconversion"/>
    <property type="evidence" value="ECO:0007669"/>
    <property type="project" value="TreeGrafter"/>
</dbReference>
<evidence type="ECO:0000313" key="6">
    <source>
        <dbReference type="EMBL" id="AZS52151.1"/>
    </source>
</evidence>
<evidence type="ECO:0000256" key="3">
    <source>
        <dbReference type="ARBA" id="ARBA00022840"/>
    </source>
</evidence>
<dbReference type="EMBL" id="CP029822">
    <property type="protein sequence ID" value="AZS52151.1"/>
    <property type="molecule type" value="Genomic_DNA"/>
</dbReference>
<dbReference type="Gene3D" id="3.40.50.10420">
    <property type="entry name" value="NagB/RpiA/CoA transferase-like"/>
    <property type="match status" value="1"/>
</dbReference>
<keyword evidence="2 4" id="KW-0547">Nucleotide-binding</keyword>
<dbReference type="Proteomes" id="UP000273143">
    <property type="component" value="Chromosome"/>
</dbReference>
<protein>
    <recommendedName>
        <fullName evidence="5">5-formyltetrahydrofolate cyclo-ligase</fullName>
        <ecNumber evidence="5">6.3.3.2</ecNumber>
    </recommendedName>
</protein>
<name>A0A451EQM7_9GAMM</name>
<dbReference type="GO" id="GO:0009396">
    <property type="term" value="P:folic acid-containing compound biosynthetic process"/>
    <property type="evidence" value="ECO:0007669"/>
    <property type="project" value="TreeGrafter"/>
</dbReference>
<dbReference type="InterPro" id="IPR037171">
    <property type="entry name" value="NagB/RpiA_transferase-like"/>
</dbReference>
<dbReference type="AlphaFoldDB" id="A0A451EQM7"/>
<dbReference type="PIRSF" id="PIRSF006806">
    <property type="entry name" value="FTHF_cligase"/>
    <property type="match status" value="1"/>
</dbReference>
<dbReference type="EC" id="6.3.3.2" evidence="5"/>
<evidence type="ECO:0000256" key="4">
    <source>
        <dbReference type="PIRSR" id="PIRSR006806-1"/>
    </source>
</evidence>
<reference evidence="7" key="1">
    <citation type="submission" date="2018-06" db="EMBL/GenBank/DDBJ databases">
        <title>Complete genome of Pseudomonas insecticola strain QZS01.</title>
        <authorList>
            <person name="Wang J."/>
            <person name="Su Q."/>
        </authorList>
    </citation>
    <scope>NUCLEOTIDE SEQUENCE [LARGE SCALE GENOMIC DNA]</scope>
    <source>
        <strain evidence="7">QZS01</strain>
    </source>
</reference>
<dbReference type="NCBIfam" id="TIGR02727">
    <property type="entry name" value="MTHFS_bact"/>
    <property type="match status" value="1"/>
</dbReference>
<dbReference type="PANTHER" id="PTHR23407:SF1">
    <property type="entry name" value="5-FORMYLTETRAHYDROFOLATE CYCLO-LIGASE"/>
    <property type="match status" value="1"/>
</dbReference>
<dbReference type="PANTHER" id="PTHR23407">
    <property type="entry name" value="ATPASE INHIBITOR/5-FORMYLTETRAHYDROFOLATE CYCLO-LIGASE"/>
    <property type="match status" value="1"/>
</dbReference>
<evidence type="ECO:0000256" key="5">
    <source>
        <dbReference type="RuleBase" id="RU361279"/>
    </source>
</evidence>
<feature type="binding site" evidence="4">
    <location>
        <position position="55"/>
    </location>
    <ligand>
        <name>substrate</name>
    </ligand>
</feature>
<gene>
    <name evidence="6" type="ORF">DM558_03010</name>
</gene>
<sequence>MVITPETSPKELRKLLRSRRRSLTNLQQQIAAENLCKQLIKSPLFKKSKHIGLYLANDGEIDPHLLLKVAKKYKKHIYLPVLRQWPKYAMVFQRIKPSTRWTFNQYKIKQPVYDKTKLSHPLKLDLILMPLVGFDKEGGRIGMGGGFYDRYFSYLNRMNSWRKPYLLGLAHECQKLEKLHLNSWDIKAMAVVTDKQWYFH</sequence>
<dbReference type="KEGG" id="emo:DM558_03010"/>
<comment type="catalytic activity">
    <reaction evidence="5">
        <text>(6S)-5-formyl-5,6,7,8-tetrahydrofolate + ATP = (6R)-5,10-methenyltetrahydrofolate + ADP + phosphate</text>
        <dbReference type="Rhea" id="RHEA:10488"/>
        <dbReference type="ChEBI" id="CHEBI:30616"/>
        <dbReference type="ChEBI" id="CHEBI:43474"/>
        <dbReference type="ChEBI" id="CHEBI:57455"/>
        <dbReference type="ChEBI" id="CHEBI:57457"/>
        <dbReference type="ChEBI" id="CHEBI:456216"/>
        <dbReference type="EC" id="6.3.3.2"/>
    </reaction>
</comment>
<evidence type="ECO:0000256" key="2">
    <source>
        <dbReference type="ARBA" id="ARBA00022741"/>
    </source>
</evidence>
<keyword evidence="5" id="KW-0460">Magnesium</keyword>
<comment type="cofactor">
    <cofactor evidence="5">
        <name>Mg(2+)</name>
        <dbReference type="ChEBI" id="CHEBI:18420"/>
    </cofactor>
</comment>
<dbReference type="InterPro" id="IPR002698">
    <property type="entry name" value="FTHF_cligase"/>
</dbReference>
<keyword evidence="6" id="KW-0436">Ligase</keyword>
<dbReference type="RefSeq" id="WP_127164796.1">
    <property type="nucleotide sequence ID" value="NZ_CP029822.1"/>
</dbReference>
<organism evidence="6 7">
    <name type="scientific">Entomomonas moraniae</name>
    <dbReference type="NCBI Taxonomy" id="2213226"/>
    <lineage>
        <taxon>Bacteria</taxon>
        <taxon>Pseudomonadati</taxon>
        <taxon>Pseudomonadota</taxon>
        <taxon>Gammaproteobacteria</taxon>
        <taxon>Pseudomonadales</taxon>
        <taxon>Pseudomonadaceae</taxon>
        <taxon>Entomomonas</taxon>
    </lineage>
</organism>
<dbReference type="Pfam" id="PF01812">
    <property type="entry name" value="5-FTHF_cyc-lig"/>
    <property type="match status" value="1"/>
</dbReference>
<comment type="similarity">
    <text evidence="1 5">Belongs to the 5-formyltetrahydrofolate cyclo-ligase family.</text>
</comment>
<feature type="binding site" evidence="4">
    <location>
        <position position="60"/>
    </location>
    <ligand>
        <name>substrate</name>
    </ligand>
</feature>
<accession>A0A451EQM7</accession>
<keyword evidence="5" id="KW-0479">Metal-binding</keyword>
<dbReference type="GO" id="GO:0030272">
    <property type="term" value="F:5-formyltetrahydrofolate cyclo-ligase activity"/>
    <property type="evidence" value="ECO:0007669"/>
    <property type="project" value="UniProtKB-EC"/>
</dbReference>
<dbReference type="SUPFAM" id="SSF100950">
    <property type="entry name" value="NagB/RpiA/CoA transferase-like"/>
    <property type="match status" value="1"/>
</dbReference>
<dbReference type="GO" id="GO:0005524">
    <property type="term" value="F:ATP binding"/>
    <property type="evidence" value="ECO:0007669"/>
    <property type="project" value="UniProtKB-KW"/>
</dbReference>
<evidence type="ECO:0000313" key="7">
    <source>
        <dbReference type="Proteomes" id="UP000273143"/>
    </source>
</evidence>
<proteinExistence type="inferred from homology"/>
<evidence type="ECO:0000256" key="1">
    <source>
        <dbReference type="ARBA" id="ARBA00010638"/>
    </source>
</evidence>
<feature type="binding site" evidence="4">
    <location>
        <begin position="140"/>
        <end position="148"/>
    </location>
    <ligand>
        <name>ATP</name>
        <dbReference type="ChEBI" id="CHEBI:30616"/>
    </ligand>
</feature>
<keyword evidence="7" id="KW-1185">Reference proteome</keyword>
<keyword evidence="3 4" id="KW-0067">ATP-binding</keyword>